<dbReference type="PANTHER" id="PTHR43201:SF8">
    <property type="entry name" value="ACYL-COA SYNTHETASE FAMILY MEMBER 3"/>
    <property type="match status" value="1"/>
</dbReference>
<protein>
    <recommendedName>
        <fullName evidence="2">AMP-binding enzyme C-terminal domain-containing protein</fullName>
    </recommendedName>
</protein>
<dbReference type="EMBL" id="VCAU01000069">
    <property type="protein sequence ID" value="KAF9886941.1"/>
    <property type="molecule type" value="Genomic_DNA"/>
</dbReference>
<feature type="domain" description="AMP-binding enzyme C-terminal" evidence="2">
    <location>
        <begin position="58"/>
        <end position="142"/>
    </location>
</feature>
<dbReference type="Gene3D" id="2.30.38.10">
    <property type="entry name" value="Luciferase, Domain 3"/>
    <property type="match status" value="1"/>
</dbReference>
<proteinExistence type="inferred from homology"/>
<dbReference type="GO" id="GO:0006631">
    <property type="term" value="P:fatty acid metabolic process"/>
    <property type="evidence" value="ECO:0007669"/>
    <property type="project" value="TreeGrafter"/>
</dbReference>
<dbReference type="Proteomes" id="UP001194746">
    <property type="component" value="Unassembled WGS sequence"/>
</dbReference>
<gene>
    <name evidence="3" type="ORF">FE257_010682</name>
</gene>
<dbReference type="SUPFAM" id="SSF56801">
    <property type="entry name" value="Acetyl-CoA synthetase-like"/>
    <property type="match status" value="1"/>
</dbReference>
<name>A0AAD4CI35_ASPNN</name>
<keyword evidence="4" id="KW-1185">Reference proteome</keyword>
<evidence type="ECO:0000256" key="1">
    <source>
        <dbReference type="ARBA" id="ARBA00006432"/>
    </source>
</evidence>
<dbReference type="Pfam" id="PF13193">
    <property type="entry name" value="AMP-binding_C"/>
    <property type="match status" value="1"/>
</dbReference>
<organism evidence="3 4">
    <name type="scientific">Aspergillus nanangensis</name>
    <dbReference type="NCBI Taxonomy" id="2582783"/>
    <lineage>
        <taxon>Eukaryota</taxon>
        <taxon>Fungi</taxon>
        <taxon>Dikarya</taxon>
        <taxon>Ascomycota</taxon>
        <taxon>Pezizomycotina</taxon>
        <taxon>Eurotiomycetes</taxon>
        <taxon>Eurotiomycetidae</taxon>
        <taxon>Eurotiales</taxon>
        <taxon>Aspergillaceae</taxon>
        <taxon>Aspergillus</taxon>
        <taxon>Aspergillus subgen. Circumdati</taxon>
    </lineage>
</organism>
<dbReference type="PANTHER" id="PTHR43201">
    <property type="entry name" value="ACYL-COA SYNTHETASE"/>
    <property type="match status" value="1"/>
</dbReference>
<dbReference type="InterPro" id="IPR045851">
    <property type="entry name" value="AMP-bd_C_sf"/>
</dbReference>
<evidence type="ECO:0000313" key="4">
    <source>
        <dbReference type="Proteomes" id="UP001194746"/>
    </source>
</evidence>
<evidence type="ECO:0000313" key="3">
    <source>
        <dbReference type="EMBL" id="KAF9886941.1"/>
    </source>
</evidence>
<accession>A0AAD4CI35</accession>
<dbReference type="Gene3D" id="3.30.300.30">
    <property type="match status" value="1"/>
</dbReference>
<sequence length="185" mass="20952">MLLRYIEDEERTWEAFTEDGYYRTGDLVEVDSEGTYTIAGRASADFVRFNGLRIPAYEVESHICELLYVAEAHVLSVPDKEYGQRVGALIRLRPGKLDGQCSHLTLGRLRKDLAGSLSTYKLPTLLRVVGPDEDLPTIPQGKLARSQAMKLYFTTELATAHTVEIWRFNVEEMNPRKAWDWGGVA</sequence>
<reference evidence="3" key="1">
    <citation type="journal article" date="2019" name="Beilstein J. Org. Chem.">
        <title>Nanangenines: drimane sesquiterpenoids as the dominant metabolite cohort of a novel Australian fungus, Aspergillus nanangensis.</title>
        <authorList>
            <person name="Lacey H.J."/>
            <person name="Gilchrist C.L.M."/>
            <person name="Crombie A."/>
            <person name="Kalaitzis J.A."/>
            <person name="Vuong D."/>
            <person name="Rutledge P.J."/>
            <person name="Turner P."/>
            <person name="Pitt J.I."/>
            <person name="Lacey E."/>
            <person name="Chooi Y.H."/>
            <person name="Piggott A.M."/>
        </authorList>
    </citation>
    <scope>NUCLEOTIDE SEQUENCE</scope>
    <source>
        <strain evidence="3">MST-FP2251</strain>
    </source>
</reference>
<dbReference type="InterPro" id="IPR025110">
    <property type="entry name" value="AMP-bd_C"/>
</dbReference>
<dbReference type="AlphaFoldDB" id="A0AAD4CI35"/>
<evidence type="ECO:0000259" key="2">
    <source>
        <dbReference type="Pfam" id="PF13193"/>
    </source>
</evidence>
<reference evidence="3" key="2">
    <citation type="submission" date="2020-02" db="EMBL/GenBank/DDBJ databases">
        <authorList>
            <person name="Gilchrist C.L.M."/>
            <person name="Chooi Y.-H."/>
        </authorList>
    </citation>
    <scope>NUCLEOTIDE SEQUENCE</scope>
    <source>
        <strain evidence="3">MST-FP2251</strain>
    </source>
</reference>
<dbReference type="GO" id="GO:0031956">
    <property type="term" value="F:medium-chain fatty acid-CoA ligase activity"/>
    <property type="evidence" value="ECO:0007669"/>
    <property type="project" value="TreeGrafter"/>
</dbReference>
<comment type="caution">
    <text evidence="3">The sequence shown here is derived from an EMBL/GenBank/DDBJ whole genome shotgun (WGS) entry which is preliminary data.</text>
</comment>
<comment type="similarity">
    <text evidence="1">Belongs to the ATP-dependent AMP-binding enzyme family.</text>
</comment>